<evidence type="ECO:0000313" key="1">
    <source>
        <dbReference type="Ensembl" id="ENSSLDP00000027082.1"/>
    </source>
</evidence>
<dbReference type="Ensembl" id="ENSSLDT00000027918.1">
    <property type="protein sequence ID" value="ENSSLDP00000027082.1"/>
    <property type="gene ID" value="ENSSLDG00000021039.1"/>
</dbReference>
<dbReference type="GeneTree" id="ENSGT00940000174275"/>
<dbReference type="Proteomes" id="UP000261360">
    <property type="component" value="Unplaced"/>
</dbReference>
<evidence type="ECO:0000313" key="2">
    <source>
        <dbReference type="Proteomes" id="UP000261360"/>
    </source>
</evidence>
<reference evidence="1" key="1">
    <citation type="submission" date="2025-08" db="UniProtKB">
        <authorList>
            <consortium name="Ensembl"/>
        </authorList>
    </citation>
    <scope>IDENTIFICATION</scope>
</reference>
<dbReference type="AlphaFoldDB" id="A0A3B4YC11"/>
<keyword evidence="2" id="KW-1185">Reference proteome</keyword>
<dbReference type="PANTHER" id="PTHR38564:SF2">
    <property type="entry name" value="WU:FC46H12 PRECURSOR"/>
    <property type="match status" value="1"/>
</dbReference>
<dbReference type="PANTHER" id="PTHR38564">
    <property type="entry name" value="SI:CH73-250A16.5-RELATED"/>
    <property type="match status" value="1"/>
</dbReference>
<organism evidence="1 2">
    <name type="scientific">Seriola lalandi dorsalis</name>
    <dbReference type="NCBI Taxonomy" id="1841481"/>
    <lineage>
        <taxon>Eukaryota</taxon>
        <taxon>Metazoa</taxon>
        <taxon>Chordata</taxon>
        <taxon>Craniata</taxon>
        <taxon>Vertebrata</taxon>
        <taxon>Euteleostomi</taxon>
        <taxon>Actinopterygii</taxon>
        <taxon>Neopterygii</taxon>
        <taxon>Teleostei</taxon>
        <taxon>Neoteleostei</taxon>
        <taxon>Acanthomorphata</taxon>
        <taxon>Carangaria</taxon>
        <taxon>Carangiformes</taxon>
        <taxon>Carangidae</taxon>
        <taxon>Seriola</taxon>
    </lineage>
</organism>
<proteinExistence type="predicted"/>
<name>A0A3B4YC11_SERLL</name>
<reference evidence="1" key="2">
    <citation type="submission" date="2025-09" db="UniProtKB">
        <authorList>
            <consortium name="Ensembl"/>
        </authorList>
    </citation>
    <scope>IDENTIFICATION</scope>
</reference>
<sequence length="197" mass="21586">MYPLAYSRAQVTSRGYIKLYRAGNQHTLTSSIIATMRTALLASILFTGLFGSSAAIPIPVPYYDFCRTLWLFALPCADVGSKLVQQIQAFNPVNVCEKCHYTLLSATNSSIHAHHTSPDNLHVESIEFTLHRTMLTSSCRVSAQSASVTVTSFFDSGINYCNLYNLLTASGLNVAPGFIEMTSEWACLGYGFATCRT</sequence>
<protein>
    <submittedName>
        <fullName evidence="1">Uncharacterized protein</fullName>
    </submittedName>
</protein>
<accession>A0A3B4YC11</accession>